<sequence>MVKLVRGGGPTCHPQRSQTPKSGPFKWPPAEPRKPAGCLCLSRCRKRLGRTALSQLMRVHCVTMAPCGACVTMQSAWSGARANVEGPRPVWNWAGTGAPGRGPQASVNPVALAGGGKAGRLVTCRRWSRPQLARMARPVHHF</sequence>
<organism evidence="2 3">
    <name type="scientific">Mauremys mutica</name>
    <name type="common">yellowpond turtle</name>
    <dbReference type="NCBI Taxonomy" id="74926"/>
    <lineage>
        <taxon>Eukaryota</taxon>
        <taxon>Metazoa</taxon>
        <taxon>Chordata</taxon>
        <taxon>Craniata</taxon>
        <taxon>Vertebrata</taxon>
        <taxon>Euteleostomi</taxon>
        <taxon>Archelosauria</taxon>
        <taxon>Testudinata</taxon>
        <taxon>Testudines</taxon>
        <taxon>Cryptodira</taxon>
        <taxon>Durocryptodira</taxon>
        <taxon>Testudinoidea</taxon>
        <taxon>Geoemydidae</taxon>
        <taxon>Geoemydinae</taxon>
        <taxon>Mauremys</taxon>
    </lineage>
</organism>
<dbReference type="EMBL" id="JAHDVG010000475">
    <property type="protein sequence ID" value="KAH1176362.1"/>
    <property type="molecule type" value="Genomic_DNA"/>
</dbReference>
<accession>A0A9D3XAB8</accession>
<evidence type="ECO:0000313" key="2">
    <source>
        <dbReference type="EMBL" id="KAH1176362.1"/>
    </source>
</evidence>
<protein>
    <submittedName>
        <fullName evidence="2">Uncharacterized protein</fullName>
    </submittedName>
</protein>
<keyword evidence="3" id="KW-1185">Reference proteome</keyword>
<feature type="compositionally biased region" description="Gly residues" evidence="1">
    <location>
        <begin position="1"/>
        <end position="10"/>
    </location>
</feature>
<dbReference type="AlphaFoldDB" id="A0A9D3XAB8"/>
<dbReference type="Proteomes" id="UP000827986">
    <property type="component" value="Unassembled WGS sequence"/>
</dbReference>
<evidence type="ECO:0000313" key="3">
    <source>
        <dbReference type="Proteomes" id="UP000827986"/>
    </source>
</evidence>
<name>A0A9D3XAB8_9SAUR</name>
<evidence type="ECO:0000256" key="1">
    <source>
        <dbReference type="SAM" id="MobiDB-lite"/>
    </source>
</evidence>
<feature type="region of interest" description="Disordered" evidence="1">
    <location>
        <begin position="1"/>
        <end position="32"/>
    </location>
</feature>
<gene>
    <name evidence="2" type="ORF">KIL84_021096</name>
</gene>
<reference evidence="2" key="1">
    <citation type="submission" date="2021-09" db="EMBL/GenBank/DDBJ databases">
        <title>The genome of Mauremys mutica provides insights into the evolution of semi-aquatic lifestyle.</title>
        <authorList>
            <person name="Gong S."/>
            <person name="Gao Y."/>
        </authorList>
    </citation>
    <scope>NUCLEOTIDE SEQUENCE</scope>
    <source>
        <strain evidence="2">MM-2020</strain>
        <tissue evidence="2">Muscle</tissue>
    </source>
</reference>
<proteinExistence type="predicted"/>
<comment type="caution">
    <text evidence="2">The sequence shown here is derived from an EMBL/GenBank/DDBJ whole genome shotgun (WGS) entry which is preliminary data.</text>
</comment>